<organism evidence="2">
    <name type="scientific">marine sediment metagenome</name>
    <dbReference type="NCBI Taxonomy" id="412755"/>
    <lineage>
        <taxon>unclassified sequences</taxon>
        <taxon>metagenomes</taxon>
        <taxon>ecological metagenomes</taxon>
    </lineage>
</organism>
<evidence type="ECO:0000256" key="1">
    <source>
        <dbReference type="SAM" id="MobiDB-lite"/>
    </source>
</evidence>
<reference evidence="2" key="1">
    <citation type="journal article" date="2015" name="Nature">
        <title>Complex archaea that bridge the gap between prokaryotes and eukaryotes.</title>
        <authorList>
            <person name="Spang A."/>
            <person name="Saw J.H."/>
            <person name="Jorgensen S.L."/>
            <person name="Zaremba-Niedzwiedzka K."/>
            <person name="Martijn J."/>
            <person name="Lind A.E."/>
            <person name="van Eijk R."/>
            <person name="Schleper C."/>
            <person name="Guy L."/>
            <person name="Ettema T.J."/>
        </authorList>
    </citation>
    <scope>NUCLEOTIDE SEQUENCE</scope>
</reference>
<sequence length="305" mass="33994">MLTPTTNLKYLDLPPDVVTKVTEHTDKIRKLVQRSGQDIIAIGEELLAAKDRLKHGRFGRWIEEEFGWKERSARNFMQVAVQFKTANFADLQIAPSALYILAAPSTPGAVREKFVEQAKTSPVTHKAVKQAIDKTKKKPAKKVTPKSAREAAEAVIEPDKAGQTARRGEKQDKTPAKPGETPESSSFRVNKNPPKMRGEKLFVSVRNYIGSTFRGLYGVQLSWGGLPNHFVGEVVEQLINDHKAELLADAKIIINLMCENMGAGKIKEKFGPDTLSRLWPDLVRVMNHEKNKRATEGGKDGQLFD</sequence>
<dbReference type="AlphaFoldDB" id="A0A0F9Q0Z2"/>
<feature type="compositionally biased region" description="Basic and acidic residues" evidence="1">
    <location>
        <begin position="147"/>
        <end position="175"/>
    </location>
</feature>
<evidence type="ECO:0008006" key="3">
    <source>
        <dbReference type="Google" id="ProtNLM"/>
    </source>
</evidence>
<feature type="compositionally biased region" description="Basic residues" evidence="1">
    <location>
        <begin position="135"/>
        <end position="144"/>
    </location>
</feature>
<gene>
    <name evidence="2" type="ORF">LCGC14_0831760</name>
</gene>
<feature type="region of interest" description="Disordered" evidence="1">
    <location>
        <begin position="125"/>
        <end position="193"/>
    </location>
</feature>
<dbReference type="InterPro" id="IPR021451">
    <property type="entry name" value="DUF3102"/>
</dbReference>
<accession>A0A0F9Q0Z2</accession>
<evidence type="ECO:0000313" key="2">
    <source>
        <dbReference type="EMBL" id="KKN30667.1"/>
    </source>
</evidence>
<proteinExistence type="predicted"/>
<protein>
    <recommendedName>
        <fullName evidence="3">DUF3102 domain-containing protein</fullName>
    </recommendedName>
</protein>
<dbReference type="Pfam" id="PF11300">
    <property type="entry name" value="DUF3102"/>
    <property type="match status" value="1"/>
</dbReference>
<comment type="caution">
    <text evidence="2">The sequence shown here is derived from an EMBL/GenBank/DDBJ whole genome shotgun (WGS) entry which is preliminary data.</text>
</comment>
<name>A0A0F9Q0Z2_9ZZZZ</name>
<dbReference type="EMBL" id="LAZR01002389">
    <property type="protein sequence ID" value="KKN30667.1"/>
    <property type="molecule type" value="Genomic_DNA"/>
</dbReference>